<dbReference type="Proteomes" id="UP001591681">
    <property type="component" value="Unassembled WGS sequence"/>
</dbReference>
<dbReference type="Gene3D" id="3.30.420.10">
    <property type="entry name" value="Ribonuclease H-like superfamily/Ribonuclease H"/>
    <property type="match status" value="1"/>
</dbReference>
<dbReference type="CDD" id="cd01647">
    <property type="entry name" value="RT_LTR"/>
    <property type="match status" value="1"/>
</dbReference>
<evidence type="ECO:0000259" key="12">
    <source>
        <dbReference type="PROSITE" id="PS50804"/>
    </source>
</evidence>
<dbReference type="EC" id="3.1.26.4" evidence="2"/>
<dbReference type="InterPro" id="IPR038269">
    <property type="entry name" value="SCAN_sf"/>
</dbReference>
<dbReference type="GO" id="GO:0003964">
    <property type="term" value="F:RNA-directed DNA polymerase activity"/>
    <property type="evidence" value="ECO:0007669"/>
    <property type="project" value="UniProtKB-KW"/>
</dbReference>
<keyword evidence="16" id="KW-1185">Reference proteome</keyword>
<dbReference type="PROSITE" id="PS50804">
    <property type="entry name" value="SCAN_BOX"/>
    <property type="match status" value="1"/>
</dbReference>
<dbReference type="Pfam" id="PF02023">
    <property type="entry name" value="SCAN"/>
    <property type="match status" value="1"/>
</dbReference>
<gene>
    <name evidence="15" type="ORF">ACEWY4_026506</name>
</gene>
<dbReference type="Pfam" id="PF17917">
    <property type="entry name" value="RT_RNaseH"/>
    <property type="match status" value="1"/>
</dbReference>
<dbReference type="InterPro" id="IPR036397">
    <property type="entry name" value="RNaseH_sf"/>
</dbReference>
<dbReference type="InterPro" id="IPR000477">
    <property type="entry name" value="RT_dom"/>
</dbReference>
<dbReference type="CDD" id="cd09274">
    <property type="entry name" value="RNase_HI_RT_Ty3"/>
    <property type="match status" value="1"/>
</dbReference>
<name>A0ABD1IV48_9TELE</name>
<dbReference type="InterPro" id="IPR012337">
    <property type="entry name" value="RNaseH-like_sf"/>
</dbReference>
<comment type="caution">
    <text evidence="15">The sequence shown here is derived from an EMBL/GenBank/DDBJ whole genome shotgun (WGS) entry which is preliminary data.</text>
</comment>
<keyword evidence="4" id="KW-0548">Nucleotidyltransferase</keyword>
<dbReference type="InterPro" id="IPR041588">
    <property type="entry name" value="Integrase_H2C2"/>
</dbReference>
<dbReference type="InterPro" id="IPR041373">
    <property type="entry name" value="RT_RNaseH"/>
</dbReference>
<feature type="coiled-coil region" evidence="10">
    <location>
        <begin position="87"/>
        <end position="114"/>
    </location>
</feature>
<dbReference type="FunFam" id="3.30.70.270:FF:000020">
    <property type="entry name" value="Transposon Tf2-6 polyprotein-like Protein"/>
    <property type="match status" value="1"/>
</dbReference>
<evidence type="ECO:0000313" key="15">
    <source>
        <dbReference type="EMBL" id="KAL2078821.1"/>
    </source>
</evidence>
<dbReference type="Gene3D" id="3.10.20.370">
    <property type="match status" value="1"/>
</dbReference>
<dbReference type="Pfam" id="PF17921">
    <property type="entry name" value="Integrase_H2C2"/>
    <property type="match status" value="1"/>
</dbReference>
<feature type="compositionally biased region" description="Low complexity" evidence="11">
    <location>
        <begin position="338"/>
        <end position="351"/>
    </location>
</feature>
<dbReference type="Gene3D" id="1.10.340.70">
    <property type="match status" value="1"/>
</dbReference>
<dbReference type="Pfam" id="PF00078">
    <property type="entry name" value="RVT_1"/>
    <property type="match status" value="1"/>
</dbReference>
<keyword evidence="6" id="KW-0255">Endonuclease</keyword>
<dbReference type="PANTHER" id="PTHR37984">
    <property type="entry name" value="PROTEIN CBG26694"/>
    <property type="match status" value="1"/>
</dbReference>
<evidence type="ECO:0000256" key="6">
    <source>
        <dbReference type="ARBA" id="ARBA00022759"/>
    </source>
</evidence>
<dbReference type="GO" id="GO:0004523">
    <property type="term" value="F:RNA-DNA hybrid ribonuclease activity"/>
    <property type="evidence" value="ECO:0007669"/>
    <property type="project" value="UniProtKB-EC"/>
</dbReference>
<keyword evidence="8" id="KW-0695">RNA-directed DNA polymerase</keyword>
<protein>
    <recommendedName>
        <fullName evidence="9">Gypsy retrotransposon integrase-like protein 1</fullName>
        <ecNumber evidence="2">3.1.26.4</ecNumber>
    </recommendedName>
</protein>
<keyword evidence="5" id="KW-0540">Nuclease</keyword>
<feature type="region of interest" description="Disordered" evidence="11">
    <location>
        <begin position="578"/>
        <end position="599"/>
    </location>
</feature>
<organism evidence="15 16">
    <name type="scientific">Coilia grayii</name>
    <name type="common">Gray's grenadier anchovy</name>
    <dbReference type="NCBI Taxonomy" id="363190"/>
    <lineage>
        <taxon>Eukaryota</taxon>
        <taxon>Metazoa</taxon>
        <taxon>Chordata</taxon>
        <taxon>Craniata</taxon>
        <taxon>Vertebrata</taxon>
        <taxon>Euteleostomi</taxon>
        <taxon>Actinopterygii</taxon>
        <taxon>Neopterygii</taxon>
        <taxon>Teleostei</taxon>
        <taxon>Clupei</taxon>
        <taxon>Clupeiformes</taxon>
        <taxon>Clupeoidei</taxon>
        <taxon>Engraulidae</taxon>
        <taxon>Coilinae</taxon>
        <taxon>Coilia</taxon>
    </lineage>
</organism>
<evidence type="ECO:0000256" key="7">
    <source>
        <dbReference type="ARBA" id="ARBA00022801"/>
    </source>
</evidence>
<accession>A0ABD1IV48</accession>
<dbReference type="Gene3D" id="3.30.70.270">
    <property type="match status" value="2"/>
</dbReference>
<evidence type="ECO:0000313" key="16">
    <source>
        <dbReference type="Proteomes" id="UP001591681"/>
    </source>
</evidence>
<evidence type="ECO:0000256" key="5">
    <source>
        <dbReference type="ARBA" id="ARBA00022722"/>
    </source>
</evidence>
<dbReference type="SUPFAM" id="SSF53098">
    <property type="entry name" value="Ribonuclease H-like"/>
    <property type="match status" value="1"/>
</dbReference>
<dbReference type="PROSITE" id="PS50878">
    <property type="entry name" value="RT_POL"/>
    <property type="match status" value="1"/>
</dbReference>
<evidence type="ECO:0000256" key="9">
    <source>
        <dbReference type="ARBA" id="ARBA00039658"/>
    </source>
</evidence>
<dbReference type="PROSITE" id="PS50994">
    <property type="entry name" value="INTEGRASE"/>
    <property type="match status" value="1"/>
</dbReference>
<keyword evidence="7" id="KW-0378">Hydrolase</keyword>
<dbReference type="InterPro" id="IPR043502">
    <property type="entry name" value="DNA/RNA_pol_sf"/>
</dbReference>
<evidence type="ECO:0000256" key="3">
    <source>
        <dbReference type="ARBA" id="ARBA00022679"/>
    </source>
</evidence>
<sequence length="1585" mass="176443">MSKVEEFFAEPSEELLSSYTKEQLVEVAQHYKITVDSQFKRSKPLLLSCVTELLIESGVLTRRPESPLKSVSEQDVRLREMAVQEKRLDTELALRKLEVEREEQQRQFELRKLELELAAKGLPVPPSSPFEPPQSPHTNKPLEVSKYIRMVPPFSEKEVDKYFPHFERVATSLRWPKEIWTLLLQCVLVGRAQDIYASLSAEQSSCYDTVKSAILRAYELVPEAYRQRFREYRKFDTHSFVEFAREKERLFDRWCTSQKVCSFDLLRQLVLLEEFKNCVPDVLKTYLNEQKPSTLAEAAVLADEFALTHRGMASISRSNSFSRNGGSYQGKSRPAVAGPNTGSPPRNPSNRSSDKVGVVCFYCRKPGHKITECHAYKKVKVKGVTLAAHSQSQSLGGCVTESNSCSDVVTSSETSDYAPFITLGFVSLPGHGKVPVRVLRDTGAAQSFLLEGVLPLSAATATGKHVLIRGIEMGYLEVPLHRVQFSSKLVNGSVVVGVRSCLPVPDIEFVLGNDLAGANVWESPCIVPPPVVMSPPLEPEMPDLCGKMFPHVFPVCAITRAKAKQLQEFDALECPTLSPELTWPPGERTVSPAHADSSFDSGACNGSPVLGAGSDKTVVSDTKSSLHVDGPLESEPAPEDSVSRLFQTSREGLIAEQESDNELKKLFSVVVPDLNGEGGTCYVLKEGVLCRKWTVARDDFSNTVVQVVVPLKFRQAVLELSHGGVAGHTGVRKTYDRVARRFFWPGLKRDISKYIRECHTCQMTGKPNQKIPDAPLQPIPAVSTPFEHLLVDCVGPLPRSRAGHSYLLTIMCQSTRYPSAYPLRSITTRSVLRALTAFMSTFGIPQVIQSDQGSNFMSRQFARALRQLKARHNISSAYHPQSQGALERFHQTLKSLLRSFCVELSAEWEEGLPWLLLAIREVAQESLGFSPNELVFGHAVRGPTAVLAEEWSAKQPPANVLDYVSGFRYRLYQARAASQKALARSQCKMQRLFNRKAVARCFEKGDQVLALLPVISSPFQARFAGPYTIVKCLSDRNYLLLTPDRKKRVQVCHANLLKRYFPAVPVGLVTPPVFPPSHGSYVVATSPVEKGSSVCSDTEDVTVPSREVTEGRLHNSQMLAELRKHLPHLSVCERADIVSLVNAFPSLFPDVPSRTTIVEHDIIVGSALPIKQPAYRVNPAKRAILRKEVEYLLAHDLAEPSLSSWSSPCLLVGKPDGTYRFCTDYRKLNAVTSPDCYPLPRVDDCVDRIGAARFVSKFDLLKGYWQVPLTPRARELSAFVTPDNFLQYKVMPFGLRNAPATFQRLINYVLSGMTGCEAYLDDVVVFSATWGQHLEQIKELFERLSRASLTVNLAKCEFAKATVTYLGRVVGRGQVRPVSAKVEAICNFPVPSSRRELRRFLGMVGYYRGFCQNFATVVTPLTNLLSTKVHFQWNESSQQAFDSAKALLSSAPVLAAPSFDDPFLLAVDASDCGAGAVLLQVGSDGVEHPVCYFSKKFNRHQLAYSTVEKEALALVLAVQFFEVYLSSAPCPITVYTDHNPLVFIDRMRNSNQRIMRWSLILQPYPLKIKYIKGVDNVLADALSRV</sequence>
<evidence type="ECO:0000259" key="13">
    <source>
        <dbReference type="PROSITE" id="PS50878"/>
    </source>
</evidence>
<feature type="region of interest" description="Disordered" evidence="11">
    <location>
        <begin position="317"/>
        <end position="354"/>
    </location>
</feature>
<dbReference type="Pfam" id="PF00665">
    <property type="entry name" value="rve"/>
    <property type="match status" value="1"/>
</dbReference>
<reference evidence="15 16" key="1">
    <citation type="submission" date="2024-09" db="EMBL/GenBank/DDBJ databases">
        <title>A chromosome-level genome assembly of Gray's grenadier anchovy, Coilia grayii.</title>
        <authorList>
            <person name="Fu Z."/>
        </authorList>
    </citation>
    <scope>NUCLEOTIDE SEQUENCE [LARGE SCALE GENOMIC DNA]</scope>
    <source>
        <strain evidence="15">G4</strain>
        <tissue evidence="15">Muscle</tissue>
    </source>
</reference>
<proteinExistence type="inferred from homology"/>
<keyword evidence="3" id="KW-0808">Transferase</keyword>
<dbReference type="FunFam" id="3.30.420.10:FF:000032">
    <property type="entry name" value="Retrovirus-related Pol polyprotein from transposon 297-like Protein"/>
    <property type="match status" value="1"/>
</dbReference>
<feature type="domain" description="Integrase catalytic" evidence="14">
    <location>
        <begin position="781"/>
        <end position="939"/>
    </location>
</feature>
<dbReference type="FunFam" id="1.10.340.70:FF:000001">
    <property type="entry name" value="Retrovirus-related Pol polyprotein from transposon gypsy-like Protein"/>
    <property type="match status" value="1"/>
</dbReference>
<keyword evidence="10" id="KW-0175">Coiled coil</keyword>
<feature type="domain" description="SCAN box" evidence="12">
    <location>
        <begin position="226"/>
        <end position="305"/>
    </location>
</feature>
<dbReference type="Gene3D" id="1.10.4020.10">
    <property type="entry name" value="DNA breaking-rejoining enzymes"/>
    <property type="match status" value="1"/>
</dbReference>
<comment type="similarity">
    <text evidence="1">Belongs to the beta type-B retroviral polymerase family. HERV class-II K(HML-2) pol subfamily.</text>
</comment>
<evidence type="ECO:0000256" key="1">
    <source>
        <dbReference type="ARBA" id="ARBA00010879"/>
    </source>
</evidence>
<dbReference type="Pfam" id="PF22938">
    <property type="entry name" value="Integrase_p58_C"/>
    <property type="match status" value="1"/>
</dbReference>
<evidence type="ECO:0000256" key="11">
    <source>
        <dbReference type="SAM" id="MobiDB-lite"/>
    </source>
</evidence>
<dbReference type="InterPro" id="IPR043128">
    <property type="entry name" value="Rev_trsase/Diguanyl_cyclase"/>
</dbReference>
<evidence type="ECO:0000256" key="2">
    <source>
        <dbReference type="ARBA" id="ARBA00012180"/>
    </source>
</evidence>
<evidence type="ECO:0000256" key="10">
    <source>
        <dbReference type="SAM" id="Coils"/>
    </source>
</evidence>
<dbReference type="EMBL" id="JBHFQA010000023">
    <property type="protein sequence ID" value="KAL2078821.1"/>
    <property type="molecule type" value="Genomic_DNA"/>
</dbReference>
<feature type="compositionally biased region" description="Low complexity" evidence="11">
    <location>
        <begin position="317"/>
        <end position="326"/>
    </location>
</feature>
<dbReference type="InterPro" id="IPR054465">
    <property type="entry name" value="Integrase_p58-like_C"/>
</dbReference>
<feature type="domain" description="Reverse transcriptase" evidence="13">
    <location>
        <begin position="1193"/>
        <end position="1370"/>
    </location>
</feature>
<dbReference type="SUPFAM" id="SSF57756">
    <property type="entry name" value="Retrovirus zinc finger-like domains"/>
    <property type="match status" value="1"/>
</dbReference>
<dbReference type="Gene3D" id="3.10.10.10">
    <property type="entry name" value="HIV Type 1 Reverse Transcriptase, subunit A, domain 1"/>
    <property type="match status" value="1"/>
</dbReference>
<dbReference type="InterPro" id="IPR003309">
    <property type="entry name" value="SCAN_dom"/>
</dbReference>
<dbReference type="SUPFAM" id="SSF56672">
    <property type="entry name" value="DNA/RNA polymerases"/>
    <property type="match status" value="1"/>
</dbReference>
<dbReference type="InterPro" id="IPR001584">
    <property type="entry name" value="Integrase_cat-core"/>
</dbReference>
<dbReference type="InterPro" id="IPR050951">
    <property type="entry name" value="Retrovirus_Pol_polyprotein"/>
</dbReference>
<evidence type="ECO:0000256" key="8">
    <source>
        <dbReference type="ARBA" id="ARBA00022918"/>
    </source>
</evidence>
<feature type="region of interest" description="Disordered" evidence="11">
    <location>
        <begin position="614"/>
        <end position="643"/>
    </location>
</feature>
<dbReference type="SUPFAM" id="SSF47353">
    <property type="entry name" value="Retrovirus capsid dimerization domain-like"/>
    <property type="match status" value="1"/>
</dbReference>
<evidence type="ECO:0000256" key="4">
    <source>
        <dbReference type="ARBA" id="ARBA00022695"/>
    </source>
</evidence>
<evidence type="ECO:0000259" key="14">
    <source>
        <dbReference type="PROSITE" id="PS50994"/>
    </source>
</evidence>
<dbReference type="InterPro" id="IPR036875">
    <property type="entry name" value="Znf_CCHC_sf"/>
</dbReference>
<dbReference type="PANTHER" id="PTHR37984:SF5">
    <property type="entry name" value="PROTEIN NYNRIN-LIKE"/>
    <property type="match status" value="1"/>
</dbReference>